<comment type="subcellular location">
    <subcellularLocation>
        <location evidence="1">Cell outer membrane</location>
    </subcellularLocation>
</comment>
<evidence type="ECO:0000256" key="2">
    <source>
        <dbReference type="ARBA" id="ARBA00023136"/>
    </source>
</evidence>
<evidence type="ECO:0000256" key="3">
    <source>
        <dbReference type="ARBA" id="ARBA00023237"/>
    </source>
</evidence>
<dbReference type="InterPro" id="IPR050330">
    <property type="entry name" value="Bact_OuterMem_StrucFunc"/>
</dbReference>
<keyword evidence="5" id="KW-1133">Transmembrane helix</keyword>
<reference evidence="8" key="1">
    <citation type="submission" date="2017-02" db="EMBL/GenBank/DDBJ databases">
        <authorList>
            <person name="Varghese N."/>
            <person name="Submissions S."/>
        </authorList>
    </citation>
    <scope>NUCLEOTIDE SEQUENCE [LARGE SCALE GENOMIC DNA]</scope>
    <source>
        <strain evidence="8">DSM 24091</strain>
    </source>
</reference>
<gene>
    <name evidence="7" type="ORF">SAMN05660841_02288</name>
</gene>
<evidence type="ECO:0000256" key="4">
    <source>
        <dbReference type="PROSITE-ProRule" id="PRU00473"/>
    </source>
</evidence>
<dbReference type="PRINTS" id="PR01021">
    <property type="entry name" value="OMPADOMAIN"/>
</dbReference>
<dbReference type="PANTHER" id="PTHR30329:SF21">
    <property type="entry name" value="LIPOPROTEIN YIAD-RELATED"/>
    <property type="match status" value="1"/>
</dbReference>
<dbReference type="Proteomes" id="UP000190150">
    <property type="component" value="Unassembled WGS sequence"/>
</dbReference>
<dbReference type="Gene3D" id="3.30.1330.60">
    <property type="entry name" value="OmpA-like domain"/>
    <property type="match status" value="1"/>
</dbReference>
<dbReference type="SUPFAM" id="SSF103088">
    <property type="entry name" value="OmpA-like"/>
    <property type="match status" value="1"/>
</dbReference>
<dbReference type="InterPro" id="IPR036737">
    <property type="entry name" value="OmpA-like_sf"/>
</dbReference>
<evidence type="ECO:0000256" key="1">
    <source>
        <dbReference type="ARBA" id="ARBA00004442"/>
    </source>
</evidence>
<feature type="transmembrane region" description="Helical" evidence="5">
    <location>
        <begin position="215"/>
        <end position="233"/>
    </location>
</feature>
<evidence type="ECO:0000259" key="6">
    <source>
        <dbReference type="PROSITE" id="PS51123"/>
    </source>
</evidence>
<dbReference type="EMBL" id="FUZF01000009">
    <property type="protein sequence ID" value="SKB77311.1"/>
    <property type="molecule type" value="Genomic_DNA"/>
</dbReference>
<evidence type="ECO:0000313" key="7">
    <source>
        <dbReference type="EMBL" id="SKB77311.1"/>
    </source>
</evidence>
<dbReference type="Pfam" id="PF06078">
    <property type="entry name" value="DUF937"/>
    <property type="match status" value="1"/>
</dbReference>
<dbReference type="STRING" id="1513896.SAMN05660841_02288"/>
<protein>
    <submittedName>
        <fullName evidence="7">Outer membrane protein OmpA</fullName>
    </submittedName>
</protein>
<dbReference type="GO" id="GO:0009279">
    <property type="term" value="C:cell outer membrane"/>
    <property type="evidence" value="ECO:0007669"/>
    <property type="project" value="UniProtKB-SubCell"/>
</dbReference>
<keyword evidence="2 4" id="KW-0472">Membrane</keyword>
<dbReference type="InterPro" id="IPR006665">
    <property type="entry name" value="OmpA-like"/>
</dbReference>
<keyword evidence="5" id="KW-0812">Transmembrane</keyword>
<dbReference type="RefSeq" id="WP_079643214.1">
    <property type="nucleotide sequence ID" value="NZ_FUZF01000009.1"/>
</dbReference>
<dbReference type="OrthoDB" id="9782229at2"/>
<keyword evidence="8" id="KW-1185">Reference proteome</keyword>
<evidence type="ECO:0000313" key="8">
    <source>
        <dbReference type="Proteomes" id="UP000190150"/>
    </source>
</evidence>
<dbReference type="PROSITE" id="PS51123">
    <property type="entry name" value="OMPA_2"/>
    <property type="match status" value="1"/>
</dbReference>
<dbReference type="CDD" id="cd07185">
    <property type="entry name" value="OmpA_C-like"/>
    <property type="match status" value="1"/>
</dbReference>
<dbReference type="InterPro" id="IPR009282">
    <property type="entry name" value="DUF937"/>
</dbReference>
<dbReference type="AlphaFoldDB" id="A0A1T5E001"/>
<keyword evidence="3" id="KW-0998">Cell outer membrane</keyword>
<evidence type="ECO:0000256" key="5">
    <source>
        <dbReference type="SAM" id="Phobius"/>
    </source>
</evidence>
<proteinExistence type="predicted"/>
<accession>A0A1T5E001</accession>
<dbReference type="PANTHER" id="PTHR30329">
    <property type="entry name" value="STATOR ELEMENT OF FLAGELLAR MOTOR COMPLEX"/>
    <property type="match status" value="1"/>
</dbReference>
<organism evidence="7 8">
    <name type="scientific">Sphingobacterium nematocida</name>
    <dbReference type="NCBI Taxonomy" id="1513896"/>
    <lineage>
        <taxon>Bacteria</taxon>
        <taxon>Pseudomonadati</taxon>
        <taxon>Bacteroidota</taxon>
        <taxon>Sphingobacteriia</taxon>
        <taxon>Sphingobacteriales</taxon>
        <taxon>Sphingobacteriaceae</taxon>
        <taxon>Sphingobacterium</taxon>
    </lineage>
</organism>
<feature type="domain" description="OmpA-like" evidence="6">
    <location>
        <begin position="305"/>
        <end position="421"/>
    </location>
</feature>
<sequence>MENNLLQNIKAYFTDDVINKLANHLGEDKEQIHKGVDIAIPSLLLGLQGRNQEGLSSILQSAKHLFSGFDLHDTLGKYFSKDDQGERAHFENDNLTGAIFGDKLEGILQSVSKYLGMSTQSVSGLFGASIPAVISGITSKGGHWDVKEISQQLNSCRSAIASAIPPGLGLGAFGTMFATADAAKELRSPDPSRPITEAPTMVHSKETVDNAKKGAGFWWVLIPVIALALWFLFGKSCGSKTDSDSNITGTGLDSNLTNGDSLSGGTTLVDVALPDGNSIKAYASGIENQLVQFLQSDYKSWTDDQLKAKWFDFDNLNFETGTANVSPESKGQLENIGRILKLFPDVKIKIGGYTDKRGDEALNKQLSQQRADAVKSYLDSQGLSSQVVGAEGYGSEFAAVAWDASDKERAKDRRVAISIRK</sequence>
<dbReference type="Pfam" id="PF00691">
    <property type="entry name" value="OmpA"/>
    <property type="match status" value="1"/>
</dbReference>
<name>A0A1T5E001_9SPHI</name>
<dbReference type="InterPro" id="IPR006664">
    <property type="entry name" value="OMP_bac"/>
</dbReference>